<proteinExistence type="predicted"/>
<dbReference type="PROSITE" id="PS51257">
    <property type="entry name" value="PROKAR_LIPOPROTEIN"/>
    <property type="match status" value="1"/>
</dbReference>
<dbReference type="EMBL" id="JAACJS010000015">
    <property type="protein sequence ID" value="NCI51962.1"/>
    <property type="molecule type" value="Genomic_DNA"/>
</dbReference>
<protein>
    <recommendedName>
        <fullName evidence="3">Lipocalin-like domain-containing protein</fullName>
    </recommendedName>
</protein>
<accession>A0ABW9ZXR4</accession>
<dbReference type="RefSeq" id="WP_161820224.1">
    <property type="nucleotide sequence ID" value="NZ_JAACJS010000015.1"/>
</dbReference>
<evidence type="ECO:0000313" key="2">
    <source>
        <dbReference type="Proteomes" id="UP000753802"/>
    </source>
</evidence>
<dbReference type="Proteomes" id="UP000753802">
    <property type="component" value="Unassembled WGS sequence"/>
</dbReference>
<reference evidence="1 2" key="1">
    <citation type="submission" date="2020-01" db="EMBL/GenBank/DDBJ databases">
        <title>Genome analysis.</title>
        <authorList>
            <person name="Wu S."/>
            <person name="Wang G."/>
        </authorList>
    </citation>
    <scope>NUCLEOTIDE SEQUENCE [LARGE SCALE GENOMIC DNA]</scope>
    <source>
        <strain evidence="1 2">SYL130</strain>
    </source>
</reference>
<name>A0ABW9ZXR4_9BACT</name>
<evidence type="ECO:0000313" key="1">
    <source>
        <dbReference type="EMBL" id="NCI51962.1"/>
    </source>
</evidence>
<organism evidence="1 2">
    <name type="scientific">Sediminibacterium roseum</name>
    <dbReference type="NCBI Taxonomy" id="1978412"/>
    <lineage>
        <taxon>Bacteria</taxon>
        <taxon>Pseudomonadati</taxon>
        <taxon>Bacteroidota</taxon>
        <taxon>Chitinophagia</taxon>
        <taxon>Chitinophagales</taxon>
        <taxon>Chitinophagaceae</taxon>
        <taxon>Sediminibacterium</taxon>
    </lineage>
</organism>
<sequence>MRKILFVSLLCVAIFSSCEKDDPGQLTDRWLWEKSFGGVGATTVLPQANTNVVLVLSNNNTYRIEKNGQTVVSDSFESRVENNVQVIKFKSAITVDNFAMNAEVSATVSNGKLVLSDYNVADGMAHTFTK</sequence>
<comment type="caution">
    <text evidence="1">The sequence shown here is derived from an EMBL/GenBank/DDBJ whole genome shotgun (WGS) entry which is preliminary data.</text>
</comment>
<gene>
    <name evidence="1" type="ORF">GWC95_18705</name>
</gene>
<evidence type="ECO:0008006" key="3">
    <source>
        <dbReference type="Google" id="ProtNLM"/>
    </source>
</evidence>
<keyword evidence="2" id="KW-1185">Reference proteome</keyword>